<keyword evidence="2" id="KW-1185">Reference proteome</keyword>
<name>A0ABN1Z254_9ACTN</name>
<accession>A0ABN1Z254</accession>
<comment type="caution">
    <text evidence="1">The sequence shown here is derived from an EMBL/GenBank/DDBJ whole genome shotgun (WGS) entry which is preliminary data.</text>
</comment>
<protein>
    <submittedName>
        <fullName evidence="1">Uncharacterized protein</fullName>
    </submittedName>
</protein>
<gene>
    <name evidence="1" type="ORF">GCM10009601_41660</name>
</gene>
<evidence type="ECO:0000313" key="1">
    <source>
        <dbReference type="EMBL" id="GAA1428438.1"/>
    </source>
</evidence>
<evidence type="ECO:0000313" key="2">
    <source>
        <dbReference type="Proteomes" id="UP001500973"/>
    </source>
</evidence>
<dbReference type="EMBL" id="BAAAIZ010000063">
    <property type="protein sequence ID" value="GAA1428438.1"/>
    <property type="molecule type" value="Genomic_DNA"/>
</dbReference>
<dbReference type="RefSeq" id="WP_344014608.1">
    <property type="nucleotide sequence ID" value="NZ_BAAAIZ010000063.1"/>
</dbReference>
<reference evidence="1 2" key="1">
    <citation type="journal article" date="2019" name="Int. J. Syst. Evol. Microbiol.">
        <title>The Global Catalogue of Microorganisms (GCM) 10K type strain sequencing project: providing services to taxonomists for standard genome sequencing and annotation.</title>
        <authorList>
            <consortium name="The Broad Institute Genomics Platform"/>
            <consortium name="The Broad Institute Genome Sequencing Center for Infectious Disease"/>
            <person name="Wu L."/>
            <person name="Ma J."/>
        </authorList>
    </citation>
    <scope>NUCLEOTIDE SEQUENCE [LARGE SCALE GENOMIC DNA]</scope>
    <source>
        <strain evidence="1 2">JCM 11756</strain>
    </source>
</reference>
<proteinExistence type="predicted"/>
<sequence>MGDHFQTIVDLDATPAEAEALADRALHWLVSEGIVLAQQTTCVLGAPAGHPPGEHWAKAVIDPDWEPTDGLAVETGRTVFHGGQGGAQYAICPKCAARTDFFTETWEPIDGADDAFFEAINTWHKTGKATVTCSHCASASDLRAWKWADDYYAFAYLGSEFWNWPEFTPRFLADFAQVLEGHRVVRVWGKL</sequence>
<dbReference type="Proteomes" id="UP001500973">
    <property type="component" value="Unassembled WGS sequence"/>
</dbReference>
<organism evidence="1 2">
    <name type="scientific">Streptomyces thermospinosisporus</name>
    <dbReference type="NCBI Taxonomy" id="161482"/>
    <lineage>
        <taxon>Bacteria</taxon>
        <taxon>Bacillati</taxon>
        <taxon>Actinomycetota</taxon>
        <taxon>Actinomycetes</taxon>
        <taxon>Kitasatosporales</taxon>
        <taxon>Streptomycetaceae</taxon>
        <taxon>Streptomyces</taxon>
    </lineage>
</organism>